<dbReference type="OrthoDB" id="9791132at2"/>
<evidence type="ECO:0000313" key="11">
    <source>
        <dbReference type="EMBL" id="RSU10280.1"/>
    </source>
</evidence>
<dbReference type="PANTHER" id="PTHR21581">
    <property type="entry name" value="D-ALANYL-D-ALANINE CARBOXYPEPTIDASE"/>
    <property type="match status" value="1"/>
</dbReference>
<evidence type="ECO:0000256" key="9">
    <source>
        <dbReference type="RuleBase" id="RU004016"/>
    </source>
</evidence>
<evidence type="ECO:0000256" key="5">
    <source>
        <dbReference type="ARBA" id="ARBA00022984"/>
    </source>
</evidence>
<comment type="caution">
    <text evidence="11">The sequence shown here is derived from an EMBL/GenBank/DDBJ whole genome shotgun (WGS) entry which is preliminary data.</text>
</comment>
<dbReference type="RefSeq" id="WP_126814376.1">
    <property type="nucleotide sequence ID" value="NZ_NGKC01000013.1"/>
</dbReference>
<feature type="active site" evidence="7">
    <location>
        <position position="124"/>
    </location>
</feature>
<evidence type="ECO:0000256" key="2">
    <source>
        <dbReference type="ARBA" id="ARBA00022729"/>
    </source>
</evidence>
<gene>
    <name evidence="11" type="ORF">CBF27_11075</name>
</gene>
<feature type="binding site" evidence="8">
    <location>
        <position position="237"/>
    </location>
    <ligand>
        <name>substrate</name>
    </ligand>
</feature>
<dbReference type="Proteomes" id="UP000286773">
    <property type="component" value="Unassembled WGS sequence"/>
</dbReference>
<dbReference type="PANTHER" id="PTHR21581:SF33">
    <property type="entry name" value="D-ALANYL-D-ALANINE CARBOXYPEPTIDASE DACB"/>
    <property type="match status" value="1"/>
</dbReference>
<sequence length="293" mass="31676">MKKIVRGLFLLVIVLSSVFLFLQHHSNHTALFGDVTSRSIMLTELATGEQIAEKKAHKKIPIASLTKMMTALCVIESAADLSDTVEINEESLNRLNAQGMAISGFAPNVPVTIRDLLYGMMLPSGADAAEALAEYVSGGTENFVGMMNEKASELGLKDTHFSNVVGYDERENYSTAADLSILLSAALTNQLFKEIFTTQQFVSQPTTNYPQGVFLESTLLKTGESLSFGNGTILGGKTGYTDKAGLCLASLAEINGQLYLLVNCHADGEPTSDPLHIMEAKKIYQRLATELAE</sequence>
<keyword evidence="3" id="KW-0378">Hydrolase</keyword>
<name>A0A430AQ68_9ENTE</name>
<evidence type="ECO:0000256" key="8">
    <source>
        <dbReference type="PIRSR" id="PIRSR618044-2"/>
    </source>
</evidence>
<dbReference type="SUPFAM" id="SSF56601">
    <property type="entry name" value="beta-lactamase/transpeptidase-like"/>
    <property type="match status" value="1"/>
</dbReference>
<evidence type="ECO:0000256" key="6">
    <source>
        <dbReference type="ARBA" id="ARBA00023316"/>
    </source>
</evidence>
<dbReference type="PRINTS" id="PR00725">
    <property type="entry name" value="DADACBPTASE1"/>
</dbReference>
<dbReference type="InterPro" id="IPR001967">
    <property type="entry name" value="Peptidase_S11_N"/>
</dbReference>
<proteinExistence type="inferred from homology"/>
<evidence type="ECO:0000256" key="4">
    <source>
        <dbReference type="ARBA" id="ARBA00022960"/>
    </source>
</evidence>
<dbReference type="GO" id="GO:0009002">
    <property type="term" value="F:serine-type D-Ala-D-Ala carboxypeptidase activity"/>
    <property type="evidence" value="ECO:0007669"/>
    <property type="project" value="InterPro"/>
</dbReference>
<feature type="domain" description="Peptidase S11 D-alanyl-D-alanine carboxypeptidase A N-terminal" evidence="10">
    <location>
        <begin position="34"/>
        <end position="257"/>
    </location>
</feature>
<keyword evidence="2" id="KW-0732">Signal</keyword>
<evidence type="ECO:0000256" key="1">
    <source>
        <dbReference type="ARBA" id="ARBA00007164"/>
    </source>
</evidence>
<keyword evidence="6" id="KW-0961">Cell wall biogenesis/degradation</keyword>
<dbReference type="Pfam" id="PF00768">
    <property type="entry name" value="Peptidase_S11"/>
    <property type="match status" value="1"/>
</dbReference>
<dbReference type="InterPro" id="IPR012338">
    <property type="entry name" value="Beta-lactam/transpept-like"/>
</dbReference>
<dbReference type="GO" id="GO:0008360">
    <property type="term" value="P:regulation of cell shape"/>
    <property type="evidence" value="ECO:0007669"/>
    <property type="project" value="UniProtKB-KW"/>
</dbReference>
<accession>A0A430AQ68</accession>
<dbReference type="GO" id="GO:0071555">
    <property type="term" value="P:cell wall organization"/>
    <property type="evidence" value="ECO:0007669"/>
    <property type="project" value="UniProtKB-KW"/>
</dbReference>
<evidence type="ECO:0000256" key="7">
    <source>
        <dbReference type="PIRSR" id="PIRSR618044-1"/>
    </source>
</evidence>
<comment type="similarity">
    <text evidence="1 9">Belongs to the peptidase S11 family.</text>
</comment>
<dbReference type="AlphaFoldDB" id="A0A430AQ68"/>
<evidence type="ECO:0000313" key="12">
    <source>
        <dbReference type="Proteomes" id="UP000286773"/>
    </source>
</evidence>
<protein>
    <recommendedName>
        <fullName evidence="10">Peptidase S11 D-alanyl-D-alanine carboxypeptidase A N-terminal domain-containing protein</fullName>
    </recommendedName>
</protein>
<keyword evidence="4" id="KW-0133">Cell shape</keyword>
<feature type="active site" description="Proton acceptor" evidence="7">
    <location>
        <position position="67"/>
    </location>
</feature>
<keyword evidence="5" id="KW-0573">Peptidoglycan synthesis</keyword>
<dbReference type="GO" id="GO:0009252">
    <property type="term" value="P:peptidoglycan biosynthetic process"/>
    <property type="evidence" value="ECO:0007669"/>
    <property type="project" value="UniProtKB-KW"/>
</dbReference>
<dbReference type="InterPro" id="IPR018044">
    <property type="entry name" value="Peptidase_S11"/>
</dbReference>
<dbReference type="GO" id="GO:0006508">
    <property type="term" value="P:proteolysis"/>
    <property type="evidence" value="ECO:0007669"/>
    <property type="project" value="InterPro"/>
</dbReference>
<organism evidence="11 12">
    <name type="scientific">Vagococcus acidifermentans</name>
    <dbReference type="NCBI Taxonomy" id="564710"/>
    <lineage>
        <taxon>Bacteria</taxon>
        <taxon>Bacillati</taxon>
        <taxon>Bacillota</taxon>
        <taxon>Bacilli</taxon>
        <taxon>Lactobacillales</taxon>
        <taxon>Enterococcaceae</taxon>
        <taxon>Vagococcus</taxon>
    </lineage>
</organism>
<evidence type="ECO:0000256" key="3">
    <source>
        <dbReference type="ARBA" id="ARBA00022801"/>
    </source>
</evidence>
<dbReference type="Gene3D" id="3.40.710.10">
    <property type="entry name" value="DD-peptidase/beta-lactamase superfamily"/>
    <property type="match status" value="1"/>
</dbReference>
<evidence type="ECO:0000259" key="10">
    <source>
        <dbReference type="Pfam" id="PF00768"/>
    </source>
</evidence>
<keyword evidence="12" id="KW-1185">Reference proteome</keyword>
<feature type="active site" description="Acyl-ester intermediate" evidence="7">
    <location>
        <position position="64"/>
    </location>
</feature>
<reference evidence="11 12" key="1">
    <citation type="submission" date="2017-05" db="EMBL/GenBank/DDBJ databases">
        <title>Vagococcus spp. assemblies.</title>
        <authorList>
            <person name="Gulvik C.A."/>
        </authorList>
    </citation>
    <scope>NUCLEOTIDE SEQUENCE [LARGE SCALE GENOMIC DNA]</scope>
    <source>
        <strain evidence="11 12">LMG 24798</strain>
    </source>
</reference>
<dbReference type="EMBL" id="NGKC01000013">
    <property type="protein sequence ID" value="RSU10280.1"/>
    <property type="molecule type" value="Genomic_DNA"/>
</dbReference>